<dbReference type="Pfam" id="PF13715">
    <property type="entry name" value="CarbopepD_reg_2"/>
    <property type="match status" value="1"/>
</dbReference>
<dbReference type="Gene3D" id="2.170.130.10">
    <property type="entry name" value="TonB-dependent receptor, plug domain"/>
    <property type="match status" value="1"/>
</dbReference>
<gene>
    <name evidence="19" type="ORF">GCM10023313_33870</name>
</gene>
<keyword evidence="5" id="KW-0410">Iron transport</keyword>
<evidence type="ECO:0000259" key="17">
    <source>
        <dbReference type="Pfam" id="PF00593"/>
    </source>
</evidence>
<evidence type="ECO:0000256" key="4">
    <source>
        <dbReference type="ARBA" id="ARBA00022452"/>
    </source>
</evidence>
<keyword evidence="4 14" id="KW-1134">Transmembrane beta strand</keyword>
<evidence type="ECO:0000256" key="3">
    <source>
        <dbReference type="ARBA" id="ARBA00022448"/>
    </source>
</evidence>
<sequence>MKYFYQLLLITGLLFLVTDINAQSNGTIKGTVLTSDEQPAEGVSINLKGTRYGALTNDKGEFSIKAPAASYTLVVSQVGSNSQEQQVTIEASKTQKLSPITISASVSELEAVNITAGKTNRLVVKKSPYVSKLPLNNLENPQVYTSITKELMVQQINTNFNDALKNTSGLDKLWSSTGRASDGAAYYTLRGFATQPSIINGIAGLTNGDLDPSNIERIEVIKGPSGTLYGGALTNFGGLINIVTKRPIDTLGGSVGYSTGNFGLSRINADIYGPVSADKKLLARVNAAYHYQSSFQDAGFRRSFFAAPSFEYRASDKLTLNLDAEFYNYEGTNALMVFLNRGRQLIARTPEQLNFDFKRSYTANDITYKNPTVNVRGLATYKLSNEWTSQTSFSRSIRKSDGVNQYIMYIGASDTLLNRYASILNSTSTAIDVQQNFIGDFNIAGKRNRVVVGLDYLNQITDNDNSPYILFDQVNSSINDPRYVGLNKQALITRLGAATTGFTKNRTNVNVYSAYLSDVFNVTDRLLAMASVRVDRFDSRGTYNKLTNAVTGEYKQTAVSPKFGLVYQVVKDQVSVFGNYMNAFRNVAPVTQPLADVSGVFKPQQANQIEGGVKLDAFRGKLSLTASYYDISVNNTTRTEAIVRDGQTYNITIQDGTQKSKGFELDLIANPVNGLNIVAGYSHNNSKFTKADPTVVNRRPVSAGPADLVNAWISYTQPTGVLKGWGAGFGGNYAGKNIITNDLRTGEFTLPSYTVLNATIFYNAAKYRIGLKVDNLTNKEYFKGWTTVEPQMPRAVVANITYKF</sequence>
<keyword evidence="20" id="KW-1185">Reference proteome</keyword>
<feature type="signal peptide" evidence="16">
    <location>
        <begin position="1"/>
        <end position="22"/>
    </location>
</feature>
<dbReference type="InterPro" id="IPR036942">
    <property type="entry name" value="Beta-barrel_TonB_sf"/>
</dbReference>
<proteinExistence type="inferred from homology"/>
<keyword evidence="3 14" id="KW-0813">Transport</keyword>
<evidence type="ECO:0000256" key="2">
    <source>
        <dbReference type="ARBA" id="ARBA00009810"/>
    </source>
</evidence>
<dbReference type="InterPro" id="IPR039426">
    <property type="entry name" value="TonB-dep_rcpt-like"/>
</dbReference>
<evidence type="ECO:0000256" key="9">
    <source>
        <dbReference type="ARBA" id="ARBA00023065"/>
    </source>
</evidence>
<dbReference type="Proteomes" id="UP001501436">
    <property type="component" value="Unassembled WGS sequence"/>
</dbReference>
<reference evidence="20" key="1">
    <citation type="journal article" date="2019" name="Int. J. Syst. Evol. Microbiol.">
        <title>The Global Catalogue of Microorganisms (GCM) 10K type strain sequencing project: providing services to taxonomists for standard genome sequencing and annotation.</title>
        <authorList>
            <consortium name="The Broad Institute Genomics Platform"/>
            <consortium name="The Broad Institute Genome Sequencing Center for Infectious Disease"/>
            <person name="Wu L."/>
            <person name="Ma J."/>
        </authorList>
    </citation>
    <scope>NUCLEOTIDE SEQUENCE [LARGE SCALE GENOMIC DNA]</scope>
    <source>
        <strain evidence="20">JCM 18283</strain>
    </source>
</reference>
<dbReference type="PROSITE" id="PS01156">
    <property type="entry name" value="TONB_DEPENDENT_REC_2"/>
    <property type="match status" value="1"/>
</dbReference>
<keyword evidence="10 15" id="KW-0798">TonB box</keyword>
<evidence type="ECO:0000259" key="18">
    <source>
        <dbReference type="Pfam" id="PF07715"/>
    </source>
</evidence>
<dbReference type="Gene3D" id="2.40.170.20">
    <property type="entry name" value="TonB-dependent receptor, beta-barrel domain"/>
    <property type="match status" value="1"/>
</dbReference>
<dbReference type="PANTHER" id="PTHR32552:SF68">
    <property type="entry name" value="FERRICHROME OUTER MEMBRANE TRANSPORTER_PHAGE RECEPTOR"/>
    <property type="match status" value="1"/>
</dbReference>
<evidence type="ECO:0000313" key="19">
    <source>
        <dbReference type="EMBL" id="GAA4926626.1"/>
    </source>
</evidence>
<dbReference type="PROSITE" id="PS52016">
    <property type="entry name" value="TONB_DEPENDENT_REC_3"/>
    <property type="match status" value="1"/>
</dbReference>
<evidence type="ECO:0000256" key="1">
    <source>
        <dbReference type="ARBA" id="ARBA00004571"/>
    </source>
</evidence>
<dbReference type="Gene3D" id="2.60.40.1120">
    <property type="entry name" value="Carboxypeptidase-like, regulatory domain"/>
    <property type="match status" value="1"/>
</dbReference>
<evidence type="ECO:0000256" key="16">
    <source>
        <dbReference type="SAM" id="SignalP"/>
    </source>
</evidence>
<evidence type="ECO:0000256" key="11">
    <source>
        <dbReference type="ARBA" id="ARBA00023136"/>
    </source>
</evidence>
<comment type="subcellular location">
    <subcellularLocation>
        <location evidence="1 14">Cell outer membrane</location>
        <topology evidence="1 14">Multi-pass membrane protein</topology>
    </subcellularLocation>
</comment>
<dbReference type="InterPro" id="IPR010105">
    <property type="entry name" value="TonB_sidphr_rcpt"/>
</dbReference>
<dbReference type="PANTHER" id="PTHR32552">
    <property type="entry name" value="FERRICHROME IRON RECEPTOR-RELATED"/>
    <property type="match status" value="1"/>
</dbReference>
<dbReference type="InterPro" id="IPR010917">
    <property type="entry name" value="TonB_rcpt_CS"/>
</dbReference>
<name>A0ABP9G2L0_9SPHI</name>
<protein>
    <submittedName>
        <fullName evidence="19">TonB-dependent receptor</fullName>
    </submittedName>
</protein>
<dbReference type="CDD" id="cd01347">
    <property type="entry name" value="ligand_gated_channel"/>
    <property type="match status" value="1"/>
</dbReference>
<organism evidence="19 20">
    <name type="scientific">Mucilaginibacter defluvii</name>
    <dbReference type="NCBI Taxonomy" id="1196019"/>
    <lineage>
        <taxon>Bacteria</taxon>
        <taxon>Pseudomonadati</taxon>
        <taxon>Bacteroidota</taxon>
        <taxon>Sphingobacteriia</taxon>
        <taxon>Sphingobacteriales</taxon>
        <taxon>Sphingobacteriaceae</taxon>
        <taxon>Mucilaginibacter</taxon>
    </lineage>
</organism>
<evidence type="ECO:0000256" key="5">
    <source>
        <dbReference type="ARBA" id="ARBA00022496"/>
    </source>
</evidence>
<evidence type="ECO:0000256" key="6">
    <source>
        <dbReference type="ARBA" id="ARBA00022692"/>
    </source>
</evidence>
<dbReference type="Pfam" id="PF07715">
    <property type="entry name" value="Plug"/>
    <property type="match status" value="1"/>
</dbReference>
<evidence type="ECO:0000256" key="15">
    <source>
        <dbReference type="RuleBase" id="RU003357"/>
    </source>
</evidence>
<evidence type="ECO:0000256" key="13">
    <source>
        <dbReference type="ARBA" id="ARBA00023237"/>
    </source>
</evidence>
<keyword evidence="13 14" id="KW-0998">Cell outer membrane</keyword>
<feature type="domain" description="TonB-dependent receptor plug" evidence="18">
    <location>
        <begin position="138"/>
        <end position="231"/>
    </location>
</feature>
<keyword evidence="11 14" id="KW-0472">Membrane</keyword>
<keyword evidence="12 19" id="KW-0675">Receptor</keyword>
<dbReference type="SUPFAM" id="SSF49464">
    <property type="entry name" value="Carboxypeptidase regulatory domain-like"/>
    <property type="match status" value="1"/>
</dbReference>
<comment type="similarity">
    <text evidence="2 14 15">Belongs to the TonB-dependent receptor family.</text>
</comment>
<accession>A0ABP9G2L0</accession>
<evidence type="ECO:0000256" key="12">
    <source>
        <dbReference type="ARBA" id="ARBA00023170"/>
    </source>
</evidence>
<evidence type="ECO:0000256" key="10">
    <source>
        <dbReference type="ARBA" id="ARBA00023077"/>
    </source>
</evidence>
<evidence type="ECO:0000256" key="8">
    <source>
        <dbReference type="ARBA" id="ARBA00023004"/>
    </source>
</evidence>
<evidence type="ECO:0000256" key="14">
    <source>
        <dbReference type="PROSITE-ProRule" id="PRU01360"/>
    </source>
</evidence>
<comment type="caution">
    <text evidence="19">The sequence shown here is derived from an EMBL/GenBank/DDBJ whole genome shotgun (WGS) entry which is preliminary data.</text>
</comment>
<dbReference type="InterPro" id="IPR000531">
    <property type="entry name" value="Beta-barrel_TonB"/>
</dbReference>
<feature type="domain" description="TonB-dependent receptor-like beta-barrel" evidence="17">
    <location>
        <begin position="314"/>
        <end position="776"/>
    </location>
</feature>
<dbReference type="InterPro" id="IPR037066">
    <property type="entry name" value="Plug_dom_sf"/>
</dbReference>
<feature type="chain" id="PRO_5045785787" evidence="16">
    <location>
        <begin position="23"/>
        <end position="804"/>
    </location>
</feature>
<keyword evidence="9" id="KW-0406">Ion transport</keyword>
<dbReference type="EMBL" id="BAABJI010000004">
    <property type="protein sequence ID" value="GAA4926626.1"/>
    <property type="molecule type" value="Genomic_DNA"/>
</dbReference>
<keyword evidence="6 14" id="KW-0812">Transmembrane</keyword>
<keyword evidence="8" id="KW-0408">Iron</keyword>
<dbReference type="Pfam" id="PF00593">
    <property type="entry name" value="TonB_dep_Rec_b-barrel"/>
    <property type="match status" value="1"/>
</dbReference>
<dbReference type="InterPro" id="IPR012910">
    <property type="entry name" value="Plug_dom"/>
</dbReference>
<keyword evidence="7 16" id="KW-0732">Signal</keyword>
<evidence type="ECO:0000256" key="7">
    <source>
        <dbReference type="ARBA" id="ARBA00022729"/>
    </source>
</evidence>
<dbReference type="RefSeq" id="WP_345333101.1">
    <property type="nucleotide sequence ID" value="NZ_BAABJI010000004.1"/>
</dbReference>
<dbReference type="SUPFAM" id="SSF56935">
    <property type="entry name" value="Porins"/>
    <property type="match status" value="1"/>
</dbReference>
<dbReference type="InterPro" id="IPR008969">
    <property type="entry name" value="CarboxyPept-like_regulatory"/>
</dbReference>
<dbReference type="NCBIfam" id="TIGR01783">
    <property type="entry name" value="TonB-siderophor"/>
    <property type="match status" value="1"/>
</dbReference>
<evidence type="ECO:0000313" key="20">
    <source>
        <dbReference type="Proteomes" id="UP001501436"/>
    </source>
</evidence>